<sequence>MLETPRLRLRHFSETDLEPVFAGLSDPRVVAYYGLSYRTLDECREQMAWYKAIEGARTGLWLALETRSTGCFAGAIGMYGLDPEHQCAEFGYWLLPEFWGKGMMHEAARAFLPHVYASLPLHRLLAQVEPPNHRSTRLLKRLGFQYEGLSRECERKDSHFISLENYSLLRSDPAARAGLCPSTLQLCPPCILWRRASPQAGLSFARTPPHLLPAGAQRRAAASEPTRMPA</sequence>
<dbReference type="PROSITE" id="PS51186">
    <property type="entry name" value="GNAT"/>
    <property type="match status" value="1"/>
</dbReference>
<name>A0ABY2CU25_GULMO</name>
<evidence type="ECO:0000259" key="1">
    <source>
        <dbReference type="PROSITE" id="PS51186"/>
    </source>
</evidence>
<feature type="domain" description="N-acetyltransferase" evidence="1">
    <location>
        <begin position="7"/>
        <end position="173"/>
    </location>
</feature>
<dbReference type="EMBL" id="SMDA01000009">
    <property type="protein sequence ID" value="TCW29545.1"/>
    <property type="molecule type" value="Genomic_DNA"/>
</dbReference>
<proteinExistence type="predicted"/>
<reference evidence="2 3" key="1">
    <citation type="submission" date="2019-03" db="EMBL/GenBank/DDBJ databases">
        <title>Genomic Encyclopedia of Type Strains, Phase IV (KMG-IV): sequencing the most valuable type-strain genomes for metagenomic binning, comparative biology and taxonomic classification.</title>
        <authorList>
            <person name="Goeker M."/>
        </authorList>
    </citation>
    <scope>NUCLEOTIDE SEQUENCE [LARGE SCALE GENOMIC DNA]</scope>
    <source>
        <strain evidence="2 3">DSM 18507</strain>
    </source>
</reference>
<dbReference type="PANTHER" id="PTHR43792">
    <property type="entry name" value="GNAT FAMILY, PUTATIVE (AFU_ORTHOLOGUE AFUA_3G00765)-RELATED-RELATED"/>
    <property type="match status" value="1"/>
</dbReference>
<accession>A0ABY2CU25</accession>
<evidence type="ECO:0000313" key="2">
    <source>
        <dbReference type="EMBL" id="TCW29545.1"/>
    </source>
</evidence>
<evidence type="ECO:0000313" key="3">
    <source>
        <dbReference type="Proteomes" id="UP000294801"/>
    </source>
</evidence>
<dbReference type="RefSeq" id="WP_132098828.1">
    <property type="nucleotide sequence ID" value="NZ_SMDA01000009.1"/>
</dbReference>
<dbReference type="InterPro" id="IPR051531">
    <property type="entry name" value="N-acetyltransferase"/>
</dbReference>
<dbReference type="SUPFAM" id="SSF55729">
    <property type="entry name" value="Acyl-CoA N-acyltransferases (Nat)"/>
    <property type="match status" value="1"/>
</dbReference>
<gene>
    <name evidence="2" type="ORF">EV669_10919</name>
</gene>
<comment type="caution">
    <text evidence="2">The sequence shown here is derived from an EMBL/GenBank/DDBJ whole genome shotgun (WGS) entry which is preliminary data.</text>
</comment>
<protein>
    <submittedName>
        <fullName evidence="2">Ribosomal-protein-alanine N-acetyltransferase</fullName>
    </submittedName>
</protein>
<dbReference type="Gene3D" id="3.40.630.30">
    <property type="match status" value="1"/>
</dbReference>
<dbReference type="Proteomes" id="UP000294801">
    <property type="component" value="Unassembled WGS sequence"/>
</dbReference>
<dbReference type="InterPro" id="IPR000182">
    <property type="entry name" value="GNAT_dom"/>
</dbReference>
<organism evidence="2 3">
    <name type="scientific">Gulbenkiania mobilis</name>
    <dbReference type="NCBI Taxonomy" id="397457"/>
    <lineage>
        <taxon>Bacteria</taxon>
        <taxon>Pseudomonadati</taxon>
        <taxon>Pseudomonadota</taxon>
        <taxon>Betaproteobacteria</taxon>
        <taxon>Neisseriales</taxon>
        <taxon>Chromobacteriaceae</taxon>
        <taxon>Gulbenkiania</taxon>
    </lineage>
</organism>
<dbReference type="Pfam" id="PF13302">
    <property type="entry name" value="Acetyltransf_3"/>
    <property type="match status" value="1"/>
</dbReference>
<dbReference type="InterPro" id="IPR016181">
    <property type="entry name" value="Acyl_CoA_acyltransferase"/>
</dbReference>
<keyword evidence="3" id="KW-1185">Reference proteome</keyword>